<dbReference type="PROSITE" id="PS51257">
    <property type="entry name" value="PROKAR_LIPOPROTEIN"/>
    <property type="match status" value="1"/>
</dbReference>
<dbReference type="RefSeq" id="WP_350245094.1">
    <property type="nucleotide sequence ID" value="NZ_CP158299.1"/>
</dbReference>
<proteinExistence type="predicted"/>
<feature type="chain" id="PRO_5043739431" description="DUF3224 domain-containing protein" evidence="1">
    <location>
        <begin position="26"/>
        <end position="154"/>
    </location>
</feature>
<evidence type="ECO:0008006" key="3">
    <source>
        <dbReference type="Google" id="ProtNLM"/>
    </source>
</evidence>
<dbReference type="KEGG" id="dsc:ABOD76_12025"/>
<evidence type="ECO:0000313" key="2">
    <source>
        <dbReference type="EMBL" id="XBV86997.1"/>
    </source>
</evidence>
<organism evidence="2">
    <name type="scientific">Deinococcus sonorensis KR-87</name>
    <dbReference type="NCBI Taxonomy" id="694439"/>
    <lineage>
        <taxon>Bacteria</taxon>
        <taxon>Thermotogati</taxon>
        <taxon>Deinococcota</taxon>
        <taxon>Deinococci</taxon>
        <taxon>Deinococcales</taxon>
        <taxon>Deinococcaceae</taxon>
        <taxon>Deinococcus</taxon>
    </lineage>
</organism>
<feature type="signal peptide" evidence="1">
    <location>
        <begin position="1"/>
        <end position="25"/>
    </location>
</feature>
<keyword evidence="1" id="KW-0732">Signal</keyword>
<dbReference type="AlphaFoldDB" id="A0AAU7UES8"/>
<accession>A0AAU7UES8</accession>
<evidence type="ECO:0000256" key="1">
    <source>
        <dbReference type="SAM" id="SignalP"/>
    </source>
</evidence>
<dbReference type="EMBL" id="CP158299">
    <property type="protein sequence ID" value="XBV86997.1"/>
    <property type="molecule type" value="Genomic_DNA"/>
</dbReference>
<protein>
    <recommendedName>
        <fullName evidence="3">DUF3224 domain-containing protein</fullName>
    </recommendedName>
</protein>
<name>A0AAU7UES8_9DEIO</name>
<sequence length="154" mass="15896">MRIPLPIIGLSVVLAACAPSITVTSSDQVSKPRLQTQVYEGAGTGVLSSARYRMALNVDAAGGSANGVFYNLTSGNNYAVQGAYVPTAGGADMALKLYTDVGGSISASAVVRDFRLGAEAKQAGELTGMLRGVEFSGKLRLLTGSISVQLHRTE</sequence>
<gene>
    <name evidence="2" type="ORF">ABOD76_12025</name>
</gene>
<reference evidence="2" key="1">
    <citation type="submission" date="2024-06" db="EMBL/GenBank/DDBJ databases">
        <title>Draft Genome Sequence of Deinococcus sonorensis Type Strain KR-87, a Biofilm Producing Representative of the Genus Deinococcus.</title>
        <authorList>
            <person name="Boren L.S."/>
            <person name="Grosso R.A."/>
            <person name="Hugenberg-Cox A.N."/>
            <person name="Hill J.T.E."/>
            <person name="Albert C.M."/>
            <person name="Tuohy J.M."/>
        </authorList>
    </citation>
    <scope>NUCLEOTIDE SEQUENCE</scope>
    <source>
        <strain evidence="2">KR-87</strain>
    </source>
</reference>